<comment type="subcellular location">
    <subcellularLocation>
        <location evidence="1">Nucleus</location>
    </subcellularLocation>
</comment>
<dbReference type="SMART" id="SM00248">
    <property type="entry name" value="ANK"/>
    <property type="match status" value="1"/>
</dbReference>
<feature type="region of interest" description="Disordered" evidence="8">
    <location>
        <begin position="466"/>
        <end position="485"/>
    </location>
</feature>
<keyword evidence="5" id="KW-0539">Nucleus</keyword>
<keyword evidence="4 6" id="KW-0040">ANK repeat</keyword>
<feature type="signal peptide" evidence="9">
    <location>
        <begin position="1"/>
        <end position="22"/>
    </location>
</feature>
<evidence type="ECO:0000256" key="9">
    <source>
        <dbReference type="SAM" id="SignalP"/>
    </source>
</evidence>
<evidence type="ECO:0000313" key="10">
    <source>
        <dbReference type="Proteomes" id="UP000887574"/>
    </source>
</evidence>
<dbReference type="GO" id="GO:0042981">
    <property type="term" value="P:regulation of apoptotic process"/>
    <property type="evidence" value="ECO:0007669"/>
    <property type="project" value="InterPro"/>
</dbReference>
<feature type="region of interest" description="Disordered" evidence="8">
    <location>
        <begin position="782"/>
        <end position="822"/>
    </location>
</feature>
<evidence type="ECO:0000256" key="1">
    <source>
        <dbReference type="ARBA" id="ARBA00004123"/>
    </source>
</evidence>
<dbReference type="PANTHER" id="PTHR24131">
    <property type="entry name" value="APOPTOSIS-STIMULATING OF P53 PROTEIN"/>
    <property type="match status" value="1"/>
</dbReference>
<dbReference type="PROSITE" id="PS50088">
    <property type="entry name" value="ANK_REPEAT"/>
    <property type="match status" value="1"/>
</dbReference>
<feature type="compositionally biased region" description="Polar residues" evidence="8">
    <location>
        <begin position="204"/>
        <end position="213"/>
    </location>
</feature>
<dbReference type="PANTHER" id="PTHR24131:SF10">
    <property type="entry name" value="ANKYRIN-REPEAT, SH3-DOMAIN, AND PROLINE-RICH-REGION CONTAINING PROTEIN, ISOFORM B"/>
    <property type="match status" value="1"/>
</dbReference>
<proteinExistence type="predicted"/>
<feature type="region of interest" description="Disordered" evidence="8">
    <location>
        <begin position="204"/>
        <end position="235"/>
    </location>
</feature>
<feature type="coiled-coil region" evidence="7">
    <location>
        <begin position="314"/>
        <end position="362"/>
    </location>
</feature>
<feature type="compositionally biased region" description="Low complexity" evidence="8">
    <location>
        <begin position="59"/>
        <end position="68"/>
    </location>
</feature>
<keyword evidence="9" id="KW-0732">Signal</keyword>
<dbReference type="InterPro" id="IPR047163">
    <property type="entry name" value="ASPP1/2"/>
</dbReference>
<dbReference type="InterPro" id="IPR036770">
    <property type="entry name" value="Ankyrin_rpt-contain_sf"/>
</dbReference>
<dbReference type="GO" id="GO:0002039">
    <property type="term" value="F:p53 binding"/>
    <property type="evidence" value="ECO:0007669"/>
    <property type="project" value="InterPro"/>
</dbReference>
<feature type="chain" id="PRO_5038077000" evidence="9">
    <location>
        <begin position="23"/>
        <end position="991"/>
    </location>
</feature>
<evidence type="ECO:0000256" key="4">
    <source>
        <dbReference type="ARBA" id="ARBA00023043"/>
    </source>
</evidence>
<dbReference type="AlphaFoldDB" id="A0A915DRE0"/>
<dbReference type="Gene3D" id="1.25.40.20">
    <property type="entry name" value="Ankyrin repeat-containing domain"/>
    <property type="match status" value="1"/>
</dbReference>
<evidence type="ECO:0000256" key="6">
    <source>
        <dbReference type="PROSITE-ProRule" id="PRU00023"/>
    </source>
</evidence>
<dbReference type="SUPFAM" id="SSF48403">
    <property type="entry name" value="Ankyrin repeat"/>
    <property type="match status" value="1"/>
</dbReference>
<organism evidence="10 11">
    <name type="scientific">Ditylenchus dipsaci</name>
    <dbReference type="NCBI Taxonomy" id="166011"/>
    <lineage>
        <taxon>Eukaryota</taxon>
        <taxon>Metazoa</taxon>
        <taxon>Ecdysozoa</taxon>
        <taxon>Nematoda</taxon>
        <taxon>Chromadorea</taxon>
        <taxon>Rhabditida</taxon>
        <taxon>Tylenchina</taxon>
        <taxon>Tylenchomorpha</taxon>
        <taxon>Sphaerularioidea</taxon>
        <taxon>Anguinidae</taxon>
        <taxon>Anguininae</taxon>
        <taxon>Ditylenchus</taxon>
    </lineage>
</organism>
<dbReference type="Pfam" id="PF13637">
    <property type="entry name" value="Ank_4"/>
    <property type="match status" value="1"/>
</dbReference>
<accession>A0A915DRE0</accession>
<keyword evidence="10" id="KW-1185">Reference proteome</keyword>
<protein>
    <submittedName>
        <fullName evidence="11">Uncharacterized protein</fullName>
    </submittedName>
</protein>
<evidence type="ECO:0000256" key="2">
    <source>
        <dbReference type="ARBA" id="ARBA00022703"/>
    </source>
</evidence>
<evidence type="ECO:0000256" key="3">
    <source>
        <dbReference type="ARBA" id="ARBA00022737"/>
    </source>
</evidence>
<dbReference type="GO" id="GO:0006915">
    <property type="term" value="P:apoptotic process"/>
    <property type="evidence" value="ECO:0007669"/>
    <property type="project" value="UniProtKB-KW"/>
</dbReference>
<feature type="repeat" description="ANK" evidence="6">
    <location>
        <begin position="885"/>
        <end position="917"/>
    </location>
</feature>
<dbReference type="InterPro" id="IPR002110">
    <property type="entry name" value="Ankyrin_rpt"/>
</dbReference>
<dbReference type="GO" id="GO:0005634">
    <property type="term" value="C:nucleus"/>
    <property type="evidence" value="ECO:0007669"/>
    <property type="project" value="UniProtKB-SubCell"/>
</dbReference>
<dbReference type="WBParaSite" id="jg22094.2">
    <property type="protein sequence ID" value="jg22094.2"/>
    <property type="gene ID" value="jg22094"/>
</dbReference>
<evidence type="ECO:0000256" key="7">
    <source>
        <dbReference type="SAM" id="Coils"/>
    </source>
</evidence>
<evidence type="ECO:0000256" key="8">
    <source>
        <dbReference type="SAM" id="MobiDB-lite"/>
    </source>
</evidence>
<keyword evidence="2" id="KW-0053">Apoptosis</keyword>
<reference evidence="11" key="1">
    <citation type="submission" date="2022-11" db="UniProtKB">
        <authorList>
            <consortium name="WormBaseParasite"/>
        </authorList>
    </citation>
    <scope>IDENTIFICATION</scope>
</reference>
<evidence type="ECO:0000256" key="5">
    <source>
        <dbReference type="ARBA" id="ARBA00023242"/>
    </source>
</evidence>
<name>A0A915DRE0_9BILA</name>
<sequence>MVVVAFIVAVFFFCCKENGVRQQQQANKKKRKLRSNSHFYWSSGRILNGSMSTYSSMLQHHNQQQQPQRDMSKSPSTRLWQSNQRIFPPQQRKNSESSMVSLIQSTDTVQALPIHNVKHLKQMAAPMSSSSAGPLRQPIRIAQPPPQVSSSGQQQHYATFNRLNQNCTPMTTTFPSNVTDATTTFPHYNSVPTLHNPNMVHRPNVSSASSSTLIHHPIQQQRRRDSVDSSTTTNQTHKMSYNSLMETAVAQQRQIDANACEMEDSRQLISSTIGTAVNDKRSTGNVGQQVIGLKNRIAHDEREMAKLGAVQREARQLAHHNQLQKRELAELENAYAHDDVQLRKAVDKVDVLRKQLDLLYQRRASAASAAIAQQRKVNGDLNSNTNPSTSSLNNLQMNCKPNSLAPVIKNLSQQLQQRPQASVGPFQFSNLQKENSNIEDELKKLPSYDQVDSAVNSSGLIKTPMNHHLHPEPSQQQQHKKTVRAPPPPFAAPTTTSGMSTFGKEIGNHSKNSYLCMDETHEQRLARGKPDQLSLRGDSLTAMKRRSWAQAEGGTPNGGESENIWRYLVEEQKKGRTHISFADIIAARKPTANASASATIRSGFDTTSNTAERLRYQHADIATACATLPPTATQLQKPRPKPIVDVPEEDDFLDVPSTASNTPLVAAPHSPSKTEETTAAATYTVSSVQTSAINQNAKSVEVSLLENTRKIDEEHQNLKTTEEVVVGNVSAREETNKQQCTIIEESMPEEEPEKKVTDDGEELFEQEDDDEPSEFIIIDTAELGNHEEASSTTTDEASSTVSGDEPAFEELSSSNSRIPGHNYKGILRTPGKQHHNRRVVFDQVVLFLDVAYEGEYEMLVQLAKNIPDISFLIDNNADVNALDSDGWSPLHCAASCNNLVMLKQLIENGACVFATTISKTETAANLFDETHEYEAGAEYIELVEKCMGWSMAAKSMLPFPMKPKTRMSCVSKREMSSGCFRGMTKRMIIFT</sequence>
<dbReference type="PROSITE" id="PS50297">
    <property type="entry name" value="ANK_REP_REGION"/>
    <property type="match status" value="1"/>
</dbReference>
<feature type="region of interest" description="Disordered" evidence="8">
    <location>
        <begin position="56"/>
        <end position="79"/>
    </location>
</feature>
<feature type="compositionally biased region" description="Low complexity" evidence="8">
    <location>
        <begin position="790"/>
        <end position="800"/>
    </location>
</feature>
<dbReference type="Proteomes" id="UP000887574">
    <property type="component" value="Unplaced"/>
</dbReference>
<keyword evidence="7" id="KW-0175">Coiled coil</keyword>
<evidence type="ECO:0000313" key="11">
    <source>
        <dbReference type="WBParaSite" id="jg22094.2"/>
    </source>
</evidence>
<keyword evidence="3" id="KW-0677">Repeat</keyword>